<dbReference type="Pfam" id="PF22768">
    <property type="entry name" value="SPP1_Dit"/>
    <property type="match status" value="1"/>
</dbReference>
<dbReference type="RefSeq" id="WP_054288827.1">
    <property type="nucleotide sequence ID" value="NZ_CP012752.1"/>
</dbReference>
<reference evidence="2 3" key="1">
    <citation type="submission" date="2015-07" db="EMBL/GenBank/DDBJ databases">
        <title>Genome sequencing of Kibdelosporangium phytohabitans.</title>
        <authorList>
            <person name="Qin S."/>
            <person name="Xing K."/>
        </authorList>
    </citation>
    <scope>NUCLEOTIDE SEQUENCE [LARGE SCALE GENOMIC DNA]</scope>
    <source>
        <strain evidence="2 3">KLBMP1111</strain>
    </source>
</reference>
<gene>
    <name evidence="2" type="ORF">AOZ06_07840</name>
</gene>
<organism evidence="2 3">
    <name type="scientific">Kibdelosporangium phytohabitans</name>
    <dbReference type="NCBI Taxonomy" id="860235"/>
    <lineage>
        <taxon>Bacteria</taxon>
        <taxon>Bacillati</taxon>
        <taxon>Actinomycetota</taxon>
        <taxon>Actinomycetes</taxon>
        <taxon>Pseudonocardiales</taxon>
        <taxon>Pseudonocardiaceae</taxon>
        <taxon>Kibdelosporangium</taxon>
    </lineage>
</organism>
<dbReference type="AlphaFoldDB" id="A0A0N7F2V1"/>
<proteinExistence type="predicted"/>
<sequence>MPTPLDTTFAVGGVTFGVFPFVDGNGVEWQGDAVDGWYESPGRKLSQASRPADDGVYDGQSYSEARVITLEGAVLAPTRALSDAANDTFNALLTSGAKEVLTVVEPSWTRQCAVQRAAGKPEVQRVNELHWIYQLQLVAPDPRKYSSTVRSVSTGLAKPAAGGVQWNGPTGTTGVQWNGPAGTAGVLWQSVSGTSGVMTMTNAWAAKTPIVFTVTGPAVNPKITNLLTQEVIQWQGTLTAADTLVIDTGTGRVTLNGVKRKTMLRFDFFSLGPLQTVNILFQADAPTSPAALLTGQWRDAAI</sequence>
<dbReference type="STRING" id="860235.AOZ06_07840"/>
<dbReference type="OrthoDB" id="3985590at2"/>
<evidence type="ECO:0000313" key="2">
    <source>
        <dbReference type="EMBL" id="ALG06855.1"/>
    </source>
</evidence>
<feature type="domain" description="Siphovirus-type tail component C-terminal" evidence="1">
    <location>
        <begin position="206"/>
        <end position="274"/>
    </location>
</feature>
<dbReference type="InterPro" id="IPR054738">
    <property type="entry name" value="Siphovirus-type_tail_C"/>
</dbReference>
<name>A0A0N7F2V1_9PSEU</name>
<accession>A0A0N7F2V1</accession>
<evidence type="ECO:0000313" key="3">
    <source>
        <dbReference type="Proteomes" id="UP000063699"/>
    </source>
</evidence>
<dbReference type="Gene3D" id="2.60.120.860">
    <property type="match status" value="1"/>
</dbReference>
<evidence type="ECO:0000259" key="1">
    <source>
        <dbReference type="Pfam" id="PF22768"/>
    </source>
</evidence>
<dbReference type="EMBL" id="CP012752">
    <property type="protein sequence ID" value="ALG06855.1"/>
    <property type="molecule type" value="Genomic_DNA"/>
</dbReference>
<dbReference type="KEGG" id="kphy:AOZ06_07840"/>
<protein>
    <recommendedName>
        <fullName evidence="1">Siphovirus-type tail component C-terminal domain-containing protein</fullName>
    </recommendedName>
</protein>
<dbReference type="Proteomes" id="UP000063699">
    <property type="component" value="Chromosome"/>
</dbReference>
<keyword evidence="3" id="KW-1185">Reference proteome</keyword>